<evidence type="ECO:0000313" key="2">
    <source>
        <dbReference type="Proteomes" id="UP000298327"/>
    </source>
</evidence>
<dbReference type="AlphaFoldDB" id="A0A4Y9Z6C5"/>
<protein>
    <submittedName>
        <fullName evidence="1">Uncharacterized protein</fullName>
    </submittedName>
</protein>
<accession>A0A4Y9Z6C5</accession>
<reference evidence="1 2" key="1">
    <citation type="submission" date="2019-02" db="EMBL/GenBank/DDBJ databases">
        <title>Genome sequencing of the rare red list fungi Dentipellis fragilis.</title>
        <authorList>
            <person name="Buettner E."/>
            <person name="Kellner H."/>
        </authorList>
    </citation>
    <scope>NUCLEOTIDE SEQUENCE [LARGE SCALE GENOMIC DNA]</scope>
    <source>
        <strain evidence="1 2">DSM 105465</strain>
    </source>
</reference>
<proteinExistence type="predicted"/>
<organism evidence="1 2">
    <name type="scientific">Dentipellis fragilis</name>
    <dbReference type="NCBI Taxonomy" id="205917"/>
    <lineage>
        <taxon>Eukaryota</taxon>
        <taxon>Fungi</taxon>
        <taxon>Dikarya</taxon>
        <taxon>Basidiomycota</taxon>
        <taxon>Agaricomycotina</taxon>
        <taxon>Agaricomycetes</taxon>
        <taxon>Russulales</taxon>
        <taxon>Hericiaceae</taxon>
        <taxon>Dentipellis</taxon>
    </lineage>
</organism>
<dbReference type="Proteomes" id="UP000298327">
    <property type="component" value="Unassembled WGS sequence"/>
</dbReference>
<sequence>MHARRLSGRCAVSCTPSIACPRPTRASFQEASTDPEHTIMASTPLPPRAADIPVIDQGTPALYIAIFQTLEIKLFHWAIFVLPDDEFPEPGQPILLHQLINEWRDGELCWITEHTSYVLQQVDRFLGVIRLPRPEHATYTQIVEDIRKWPAWPGYPEHPKNPSGWSCAWWILHNLLVDAPRWGLHLTHEGQDHYDHIYRLMLAVRDHKEPHCSQWPPEEDGMWFIDYDAMDDIVFE</sequence>
<dbReference type="EMBL" id="SEOQ01000121">
    <property type="protein sequence ID" value="TFY70034.1"/>
    <property type="molecule type" value="Genomic_DNA"/>
</dbReference>
<keyword evidence="2" id="KW-1185">Reference proteome</keyword>
<gene>
    <name evidence="1" type="ORF">EVG20_g2902</name>
</gene>
<name>A0A4Y9Z6C5_9AGAM</name>
<evidence type="ECO:0000313" key="1">
    <source>
        <dbReference type="EMBL" id="TFY70034.1"/>
    </source>
</evidence>
<dbReference type="OrthoDB" id="10287460at2759"/>
<comment type="caution">
    <text evidence="1">The sequence shown here is derived from an EMBL/GenBank/DDBJ whole genome shotgun (WGS) entry which is preliminary data.</text>
</comment>